<dbReference type="PROSITE" id="PS50262">
    <property type="entry name" value="G_PROTEIN_RECEP_F1_2"/>
    <property type="match status" value="1"/>
</dbReference>
<feature type="domain" description="G-protein coupled receptors family 1 profile" evidence="9">
    <location>
        <begin position="76"/>
        <end position="157"/>
    </location>
</feature>
<name>A0A9D3YFZ2_DREPO</name>
<dbReference type="InterPro" id="IPR000276">
    <property type="entry name" value="GPCR_Rhodpsn"/>
</dbReference>
<evidence type="ECO:0000256" key="4">
    <source>
        <dbReference type="ARBA" id="ARBA00023040"/>
    </source>
</evidence>
<dbReference type="PRINTS" id="PR00237">
    <property type="entry name" value="GPCRRHODOPSN"/>
</dbReference>
<protein>
    <recommendedName>
        <fullName evidence="9">G-protein coupled receptors family 1 profile domain-containing protein</fullName>
    </recommendedName>
</protein>
<keyword evidence="5 8" id="KW-0472">Membrane</keyword>
<evidence type="ECO:0000256" key="3">
    <source>
        <dbReference type="ARBA" id="ARBA00022989"/>
    </source>
</evidence>
<keyword evidence="4" id="KW-0297">G-protein coupled receptor</keyword>
<dbReference type="Pfam" id="PF00001">
    <property type="entry name" value="7tm_1"/>
    <property type="match status" value="1"/>
</dbReference>
<evidence type="ECO:0000256" key="2">
    <source>
        <dbReference type="ARBA" id="ARBA00022692"/>
    </source>
</evidence>
<keyword evidence="3 8" id="KW-1133">Transmembrane helix</keyword>
<dbReference type="PANTHER" id="PTHR24243">
    <property type="entry name" value="G-PROTEIN COUPLED RECEPTOR"/>
    <property type="match status" value="1"/>
</dbReference>
<dbReference type="Gene3D" id="1.20.1070.10">
    <property type="entry name" value="Rhodopsin 7-helix transmembrane proteins"/>
    <property type="match status" value="1"/>
</dbReference>
<feature type="transmembrane region" description="Helical" evidence="8">
    <location>
        <begin position="137"/>
        <end position="155"/>
    </location>
</feature>
<organism evidence="10 11">
    <name type="scientific">Dreissena polymorpha</name>
    <name type="common">Zebra mussel</name>
    <name type="synonym">Mytilus polymorpha</name>
    <dbReference type="NCBI Taxonomy" id="45954"/>
    <lineage>
        <taxon>Eukaryota</taxon>
        <taxon>Metazoa</taxon>
        <taxon>Spiralia</taxon>
        <taxon>Lophotrochozoa</taxon>
        <taxon>Mollusca</taxon>
        <taxon>Bivalvia</taxon>
        <taxon>Autobranchia</taxon>
        <taxon>Heteroconchia</taxon>
        <taxon>Euheterodonta</taxon>
        <taxon>Imparidentia</taxon>
        <taxon>Neoheterodontei</taxon>
        <taxon>Myida</taxon>
        <taxon>Dreissenoidea</taxon>
        <taxon>Dreissenidae</taxon>
        <taxon>Dreissena</taxon>
    </lineage>
</organism>
<dbReference type="GO" id="GO:0004930">
    <property type="term" value="F:G protein-coupled receptor activity"/>
    <property type="evidence" value="ECO:0007669"/>
    <property type="project" value="UniProtKB-KW"/>
</dbReference>
<keyword evidence="11" id="KW-1185">Reference proteome</keyword>
<feature type="transmembrane region" description="Helical" evidence="8">
    <location>
        <begin position="63"/>
        <end position="84"/>
    </location>
</feature>
<evidence type="ECO:0000256" key="7">
    <source>
        <dbReference type="ARBA" id="ARBA00023224"/>
    </source>
</evidence>
<evidence type="ECO:0000256" key="8">
    <source>
        <dbReference type="SAM" id="Phobius"/>
    </source>
</evidence>
<gene>
    <name evidence="10" type="ORF">DPMN_085551</name>
</gene>
<accession>A0A9D3YFZ2</accession>
<keyword evidence="2 8" id="KW-0812">Transmembrane</keyword>
<reference evidence="10" key="2">
    <citation type="submission" date="2020-11" db="EMBL/GenBank/DDBJ databases">
        <authorList>
            <person name="McCartney M.A."/>
            <person name="Auch B."/>
            <person name="Kono T."/>
            <person name="Mallez S."/>
            <person name="Becker A."/>
            <person name="Gohl D.M."/>
            <person name="Silverstein K.A.T."/>
            <person name="Koren S."/>
            <person name="Bechman K.B."/>
            <person name="Herman A."/>
            <person name="Abrahante J.E."/>
            <person name="Garbe J."/>
        </authorList>
    </citation>
    <scope>NUCLEOTIDE SEQUENCE</scope>
    <source>
        <strain evidence="10">Duluth1</strain>
        <tissue evidence="10">Whole animal</tissue>
    </source>
</reference>
<dbReference type="EMBL" id="JAIWYP010000016">
    <property type="protein sequence ID" value="KAH3698036.1"/>
    <property type="molecule type" value="Genomic_DNA"/>
</dbReference>
<dbReference type="GO" id="GO:0005886">
    <property type="term" value="C:plasma membrane"/>
    <property type="evidence" value="ECO:0007669"/>
    <property type="project" value="TreeGrafter"/>
</dbReference>
<evidence type="ECO:0000259" key="9">
    <source>
        <dbReference type="PROSITE" id="PS50262"/>
    </source>
</evidence>
<evidence type="ECO:0000313" key="11">
    <source>
        <dbReference type="Proteomes" id="UP000828390"/>
    </source>
</evidence>
<evidence type="ECO:0000256" key="5">
    <source>
        <dbReference type="ARBA" id="ARBA00023136"/>
    </source>
</evidence>
<dbReference type="Proteomes" id="UP000828390">
    <property type="component" value="Unassembled WGS sequence"/>
</dbReference>
<dbReference type="AlphaFoldDB" id="A0A9D3YFZ2"/>
<evidence type="ECO:0000256" key="1">
    <source>
        <dbReference type="ARBA" id="ARBA00004141"/>
    </source>
</evidence>
<sequence>MNNETSYEDAQFHASVFNENELFTHIPPSYEDLPDDSNRFFYKGDLSQLRKTWLDEADYIPTVIIYGLALVLGVVGNSLVIFAIVGDIKQRTNTTIFLLSLASSDILFLVICVPYELSRHFIDHWHLGSFLCKLSGFIEMMTAVLTVLNLTIVSLER</sequence>
<evidence type="ECO:0000313" key="10">
    <source>
        <dbReference type="EMBL" id="KAH3698036.1"/>
    </source>
</evidence>
<keyword evidence="6" id="KW-0675">Receptor</keyword>
<dbReference type="SUPFAM" id="SSF81321">
    <property type="entry name" value="Family A G protein-coupled receptor-like"/>
    <property type="match status" value="1"/>
</dbReference>
<proteinExistence type="predicted"/>
<feature type="transmembrane region" description="Helical" evidence="8">
    <location>
        <begin position="96"/>
        <end position="117"/>
    </location>
</feature>
<dbReference type="InterPro" id="IPR017452">
    <property type="entry name" value="GPCR_Rhodpsn_7TM"/>
</dbReference>
<keyword evidence="7" id="KW-0807">Transducer</keyword>
<comment type="subcellular location">
    <subcellularLocation>
        <location evidence="1">Membrane</location>
        <topology evidence="1">Multi-pass membrane protein</topology>
    </subcellularLocation>
</comment>
<comment type="caution">
    <text evidence="10">The sequence shown here is derived from an EMBL/GenBank/DDBJ whole genome shotgun (WGS) entry which is preliminary data.</text>
</comment>
<dbReference type="PANTHER" id="PTHR24243:SF208">
    <property type="entry name" value="PYROKININ-1 RECEPTOR"/>
    <property type="match status" value="1"/>
</dbReference>
<reference evidence="10" key="1">
    <citation type="journal article" date="2019" name="bioRxiv">
        <title>The Genome of the Zebra Mussel, Dreissena polymorpha: A Resource for Invasive Species Research.</title>
        <authorList>
            <person name="McCartney M.A."/>
            <person name="Auch B."/>
            <person name="Kono T."/>
            <person name="Mallez S."/>
            <person name="Zhang Y."/>
            <person name="Obille A."/>
            <person name="Becker A."/>
            <person name="Abrahante J.E."/>
            <person name="Garbe J."/>
            <person name="Badalamenti J.P."/>
            <person name="Herman A."/>
            <person name="Mangelson H."/>
            <person name="Liachko I."/>
            <person name="Sullivan S."/>
            <person name="Sone E.D."/>
            <person name="Koren S."/>
            <person name="Silverstein K.A.T."/>
            <person name="Beckman K.B."/>
            <person name="Gohl D.M."/>
        </authorList>
    </citation>
    <scope>NUCLEOTIDE SEQUENCE</scope>
    <source>
        <strain evidence="10">Duluth1</strain>
        <tissue evidence="10">Whole animal</tissue>
    </source>
</reference>
<evidence type="ECO:0000256" key="6">
    <source>
        <dbReference type="ARBA" id="ARBA00023170"/>
    </source>
</evidence>